<dbReference type="OrthoDB" id="9770286at2"/>
<dbReference type="InterPro" id="IPR017896">
    <property type="entry name" value="4Fe4S_Fe-S-bd"/>
</dbReference>
<keyword evidence="8" id="KW-0411">Iron-sulfur</keyword>
<evidence type="ECO:0000256" key="6">
    <source>
        <dbReference type="ARBA" id="ARBA00022982"/>
    </source>
</evidence>
<comment type="similarity">
    <text evidence="1">Belongs to the ETF alpha-subunit/FixB family.</text>
</comment>
<dbReference type="PIRSF" id="PIRSF000089">
    <property type="entry name" value="Electra_flavoP_a"/>
    <property type="match status" value="1"/>
</dbReference>
<dbReference type="InterPro" id="IPR014729">
    <property type="entry name" value="Rossmann-like_a/b/a_fold"/>
</dbReference>
<dbReference type="RefSeq" id="WP_156272528.1">
    <property type="nucleotide sequence ID" value="NZ_CP046244.1"/>
</dbReference>
<dbReference type="InterPro" id="IPR001308">
    <property type="entry name" value="ETF_a/FixB"/>
</dbReference>
<keyword evidence="6" id="KW-0249">Electron transport</keyword>
<dbReference type="SUPFAM" id="SSF54862">
    <property type="entry name" value="4Fe-4S ferredoxins"/>
    <property type="match status" value="1"/>
</dbReference>
<keyword evidence="3" id="KW-0285">Flavoprotein</keyword>
<reference evidence="11 12" key="1">
    <citation type="submission" date="2019-11" db="EMBL/GenBank/DDBJ databases">
        <title>Genome sequence of Moorella glycerini DSM11254.</title>
        <authorList>
            <person name="Poehlein A."/>
            <person name="Boeer T."/>
            <person name="Daniel R."/>
        </authorList>
    </citation>
    <scope>NUCLEOTIDE SEQUENCE [LARGE SCALE GENOMIC DNA]</scope>
    <source>
        <strain evidence="11 12">DSM 11254</strain>
    </source>
</reference>
<dbReference type="EMBL" id="CP046244">
    <property type="protein sequence ID" value="QGP91879.1"/>
    <property type="molecule type" value="Genomic_DNA"/>
</dbReference>
<feature type="binding site" evidence="9">
    <location>
        <position position="364"/>
    </location>
    <ligand>
        <name>FAD</name>
        <dbReference type="ChEBI" id="CHEBI:57692"/>
    </ligand>
</feature>
<evidence type="ECO:0000259" key="10">
    <source>
        <dbReference type="PROSITE" id="PS51379"/>
    </source>
</evidence>
<dbReference type="AlphaFoldDB" id="A0A6I5ZQH6"/>
<dbReference type="PANTHER" id="PTHR43153:SF1">
    <property type="entry name" value="ELECTRON TRANSFER FLAVOPROTEIN SUBUNIT ALPHA, MITOCHONDRIAL"/>
    <property type="match status" value="1"/>
</dbReference>
<dbReference type="GO" id="GO:0016491">
    <property type="term" value="F:oxidoreductase activity"/>
    <property type="evidence" value="ECO:0007669"/>
    <property type="project" value="UniProtKB-KW"/>
</dbReference>
<accession>A0A6I5ZQH6</accession>
<dbReference type="InterPro" id="IPR018206">
    <property type="entry name" value="ETF_asu_C_CS"/>
</dbReference>
<dbReference type="SUPFAM" id="SSF52467">
    <property type="entry name" value="DHS-like NAD/FAD-binding domain"/>
    <property type="match status" value="1"/>
</dbReference>
<feature type="binding site" evidence="9">
    <location>
        <begin position="312"/>
        <end position="313"/>
    </location>
    <ligand>
        <name>FAD</name>
        <dbReference type="ChEBI" id="CHEBI:57692"/>
    </ligand>
</feature>
<evidence type="ECO:0000256" key="2">
    <source>
        <dbReference type="ARBA" id="ARBA00022448"/>
    </source>
</evidence>
<dbReference type="InterPro" id="IPR029035">
    <property type="entry name" value="DHS-like_NAD/FAD-binding_dom"/>
</dbReference>
<feature type="binding site" evidence="9">
    <location>
        <begin position="326"/>
        <end position="330"/>
    </location>
    <ligand>
        <name>FAD</name>
        <dbReference type="ChEBI" id="CHEBI:57692"/>
    </ligand>
</feature>
<protein>
    <submittedName>
        <fullName evidence="11">Caffeyl-CoA reductase-Etf complex subunit CarE</fullName>
        <ecNumber evidence="11">1.3.1.108</ecNumber>
    </submittedName>
</protein>
<feature type="binding site" evidence="9">
    <location>
        <begin position="343"/>
        <end position="350"/>
    </location>
    <ligand>
        <name>FAD</name>
        <dbReference type="ChEBI" id="CHEBI:57692"/>
    </ligand>
</feature>
<dbReference type="CDD" id="cd01715">
    <property type="entry name" value="ETF_alpha"/>
    <property type="match status" value="1"/>
</dbReference>
<dbReference type="InterPro" id="IPR017900">
    <property type="entry name" value="4Fe4S_Fe_S_CS"/>
</dbReference>
<dbReference type="Pfam" id="PF00766">
    <property type="entry name" value="ETF_alpha"/>
    <property type="match status" value="1"/>
</dbReference>
<evidence type="ECO:0000256" key="9">
    <source>
        <dbReference type="PIRSR" id="PIRSR000089-1"/>
    </source>
</evidence>
<dbReference type="GO" id="GO:0051536">
    <property type="term" value="F:iron-sulfur cluster binding"/>
    <property type="evidence" value="ECO:0007669"/>
    <property type="project" value="UniProtKB-KW"/>
</dbReference>
<keyword evidence="12" id="KW-1185">Reference proteome</keyword>
<evidence type="ECO:0000313" key="11">
    <source>
        <dbReference type="EMBL" id="QGP91879.1"/>
    </source>
</evidence>
<dbReference type="Gene3D" id="3.30.70.20">
    <property type="match status" value="1"/>
</dbReference>
<dbReference type="PANTHER" id="PTHR43153">
    <property type="entry name" value="ELECTRON TRANSFER FLAVOPROTEIN ALPHA"/>
    <property type="match status" value="1"/>
</dbReference>
<keyword evidence="5 9" id="KW-0274">FAD</keyword>
<dbReference type="InterPro" id="IPR014731">
    <property type="entry name" value="ETF_asu_C"/>
</dbReference>
<dbReference type="Gene3D" id="3.40.50.1220">
    <property type="entry name" value="TPP-binding domain"/>
    <property type="match status" value="1"/>
</dbReference>
<evidence type="ECO:0000256" key="3">
    <source>
        <dbReference type="ARBA" id="ARBA00022630"/>
    </source>
</evidence>
<dbReference type="EC" id="1.3.1.108" evidence="11"/>
<comment type="cofactor">
    <cofactor evidence="9">
        <name>FAD</name>
        <dbReference type="ChEBI" id="CHEBI:57692"/>
    </cofactor>
    <text evidence="9">Binds 1 FAD per dimer.</text>
</comment>
<keyword evidence="2" id="KW-0813">Transport</keyword>
<feature type="binding site" evidence="9">
    <location>
        <position position="287"/>
    </location>
    <ligand>
        <name>FAD</name>
        <dbReference type="ChEBI" id="CHEBI:57692"/>
    </ligand>
</feature>
<feature type="domain" description="4Fe-4S ferredoxin-type" evidence="10">
    <location>
        <begin position="1"/>
        <end position="28"/>
    </location>
</feature>
<dbReference type="Proteomes" id="UP000425916">
    <property type="component" value="Chromosome"/>
</dbReference>
<keyword evidence="7" id="KW-0408">Iron</keyword>
<dbReference type="Gene3D" id="3.40.50.620">
    <property type="entry name" value="HUPs"/>
    <property type="match status" value="1"/>
</dbReference>
<dbReference type="GO" id="GO:0033539">
    <property type="term" value="P:fatty acid beta-oxidation using acyl-CoA dehydrogenase"/>
    <property type="evidence" value="ECO:0007669"/>
    <property type="project" value="TreeGrafter"/>
</dbReference>
<keyword evidence="4" id="KW-0479">Metal-binding</keyword>
<dbReference type="SMART" id="SM00893">
    <property type="entry name" value="ETF"/>
    <property type="match status" value="1"/>
</dbReference>
<dbReference type="InterPro" id="IPR033947">
    <property type="entry name" value="ETF_alpha_N"/>
</dbReference>
<dbReference type="GO" id="GO:0046872">
    <property type="term" value="F:metal ion binding"/>
    <property type="evidence" value="ECO:0007669"/>
    <property type="project" value="UniProtKB-KW"/>
</dbReference>
<sequence length="398" mass="42903">MRINSDLCTGCRLCVRHCPFDAIEVVDKLARFKDNCNSCGACIEVCKFQAITPDEVPGKSTGRAEEGPVTYAGIWVFAEQRQGRLAGVVLELLGVARELASQCNTEVTAVLLGQGVAGLASQLIACGADRVYLVEHQELASYRTEPYTYILSKLVQEYRPEILLLGATHIGRDLAPRLARRLNTGLTADCTGLAIDPEEKILLQTRPAFGGNLMATIACPHRRPQMATVRPGVIVKLEPDYTRKGEVIRHSYTIPPEVLRTTVLEIVQTTATTVNLEEAEIIIAGGRGLDGPEGFRELEKIAALLGATVGASRGAVEAGWIGREHQVGQTGKTVQPKLYIACGISGAIQHLAGMQRSGCIVAINTDASAPIFRVADYGIVGDVHQILPVLAREMQTLK</sequence>
<evidence type="ECO:0000256" key="8">
    <source>
        <dbReference type="ARBA" id="ARBA00023014"/>
    </source>
</evidence>
<dbReference type="PROSITE" id="PS51379">
    <property type="entry name" value="4FE4S_FER_2"/>
    <property type="match status" value="2"/>
</dbReference>
<dbReference type="PROSITE" id="PS00696">
    <property type="entry name" value="ETF_ALPHA"/>
    <property type="match status" value="1"/>
</dbReference>
<evidence type="ECO:0000256" key="7">
    <source>
        <dbReference type="ARBA" id="ARBA00023004"/>
    </source>
</evidence>
<gene>
    <name evidence="11" type="primary">carE_1</name>
    <name evidence="11" type="ORF">MGLY_12220</name>
</gene>
<dbReference type="InterPro" id="IPR014730">
    <property type="entry name" value="ETF_a/b_N"/>
</dbReference>
<proteinExistence type="inferred from homology"/>
<dbReference type="Pfam" id="PF00037">
    <property type="entry name" value="Fer4"/>
    <property type="match status" value="2"/>
</dbReference>
<dbReference type="GO" id="GO:0009055">
    <property type="term" value="F:electron transfer activity"/>
    <property type="evidence" value="ECO:0007669"/>
    <property type="project" value="InterPro"/>
</dbReference>
<evidence type="ECO:0000256" key="5">
    <source>
        <dbReference type="ARBA" id="ARBA00022827"/>
    </source>
</evidence>
<dbReference type="GO" id="GO:0050660">
    <property type="term" value="F:flavin adenine dinucleotide binding"/>
    <property type="evidence" value="ECO:0007669"/>
    <property type="project" value="InterPro"/>
</dbReference>
<organism evidence="11 12">
    <name type="scientific">Neomoorella glycerini</name>
    <dbReference type="NCBI Taxonomy" id="55779"/>
    <lineage>
        <taxon>Bacteria</taxon>
        <taxon>Bacillati</taxon>
        <taxon>Bacillota</taxon>
        <taxon>Clostridia</taxon>
        <taxon>Neomoorellales</taxon>
        <taxon>Neomoorellaceae</taxon>
        <taxon>Neomoorella</taxon>
    </lineage>
</organism>
<evidence type="ECO:0000256" key="4">
    <source>
        <dbReference type="ARBA" id="ARBA00022723"/>
    </source>
</evidence>
<dbReference type="Pfam" id="PF01012">
    <property type="entry name" value="ETF"/>
    <property type="match status" value="1"/>
</dbReference>
<dbReference type="PROSITE" id="PS00198">
    <property type="entry name" value="4FE4S_FER_1"/>
    <property type="match status" value="1"/>
</dbReference>
<feature type="domain" description="4Fe-4S ferredoxin-type" evidence="10">
    <location>
        <begin position="33"/>
        <end position="56"/>
    </location>
</feature>
<keyword evidence="11" id="KW-0560">Oxidoreductase</keyword>
<evidence type="ECO:0000313" key="12">
    <source>
        <dbReference type="Proteomes" id="UP000425916"/>
    </source>
</evidence>
<name>A0A6I5ZQH6_9FIRM</name>
<evidence type="ECO:0000256" key="1">
    <source>
        <dbReference type="ARBA" id="ARBA00005817"/>
    </source>
</evidence>
<dbReference type="SUPFAM" id="SSF52402">
    <property type="entry name" value="Adenine nucleotide alpha hydrolases-like"/>
    <property type="match status" value="1"/>
</dbReference>